<dbReference type="AlphaFoldDB" id="A0A8J6N931"/>
<dbReference type="GO" id="GO:0140098">
    <property type="term" value="F:catalytic activity, acting on RNA"/>
    <property type="evidence" value="ECO:0007669"/>
    <property type="project" value="UniProtKB-ARBA"/>
</dbReference>
<dbReference type="EMBL" id="JACNLK010000087">
    <property type="protein sequence ID" value="MBC8209278.1"/>
    <property type="molecule type" value="Genomic_DNA"/>
</dbReference>
<feature type="non-terminal residue" evidence="2">
    <location>
        <position position="255"/>
    </location>
</feature>
<comment type="caution">
    <text evidence="2">The sequence shown here is derived from an EMBL/GenBank/DDBJ whole genome shotgun (WGS) entry which is preliminary data.</text>
</comment>
<dbReference type="SUPFAM" id="SSF55120">
    <property type="entry name" value="Pseudouridine synthase"/>
    <property type="match status" value="1"/>
</dbReference>
<name>A0A8J6N931_9BACT</name>
<sequence>MANSKPQDSDPKELTSPFHIRMRPAAQMNVGDVLLKRCPLSKKKIKEALAKGAVWLTRPGWKEKRLRKANFPVGPKDRIDIYYDEQILSRNAPSPLLISDQGGYSVWYKPAGLLSQGSRQGDHCSLTRHIEQQSLNQDDARLIHRLDREAFGLILIGQNRKGAAAMTRLLQAGIIEKYYRAEILGKLGEIGDTWEFDQALDDKPALTTATVLRYSREYDTTLLDIRIHTGRTHQIRRHQTQSQIRWPGSKCMQVR</sequence>
<accession>A0A8J6N931</accession>
<organism evidence="2 3">
    <name type="scientific">Candidatus Desulfatifera sulfidica</name>
    <dbReference type="NCBI Taxonomy" id="2841691"/>
    <lineage>
        <taxon>Bacteria</taxon>
        <taxon>Pseudomonadati</taxon>
        <taxon>Thermodesulfobacteriota</taxon>
        <taxon>Desulfobulbia</taxon>
        <taxon>Desulfobulbales</taxon>
        <taxon>Desulfobulbaceae</taxon>
        <taxon>Candidatus Desulfatifera</taxon>
    </lineage>
</organism>
<evidence type="ECO:0000313" key="3">
    <source>
        <dbReference type="Proteomes" id="UP000599024"/>
    </source>
</evidence>
<feature type="domain" description="Pseudouridine synthase RsuA/RluA-like" evidence="1">
    <location>
        <begin position="104"/>
        <end position="238"/>
    </location>
</feature>
<reference evidence="2 3" key="1">
    <citation type="submission" date="2020-08" db="EMBL/GenBank/DDBJ databases">
        <title>Bridging the membrane lipid divide: bacteria of the FCB group superphylum have the potential to synthesize archaeal ether lipids.</title>
        <authorList>
            <person name="Villanueva L."/>
            <person name="Von Meijenfeldt F.A.B."/>
            <person name="Westbye A.B."/>
            <person name="Yadav S."/>
            <person name="Hopmans E.C."/>
            <person name="Dutilh B.E."/>
            <person name="Sinninghe Damste J.S."/>
        </authorList>
    </citation>
    <scope>NUCLEOTIDE SEQUENCE [LARGE SCALE GENOMIC DNA]</scope>
    <source>
        <strain evidence="2">NIOZ-UU81</strain>
    </source>
</reference>
<dbReference type="InterPro" id="IPR020103">
    <property type="entry name" value="PsdUridine_synth_cat_dom_sf"/>
</dbReference>
<dbReference type="InterPro" id="IPR006145">
    <property type="entry name" value="PsdUridine_synth_RsuA/RluA"/>
</dbReference>
<dbReference type="GO" id="GO:0001522">
    <property type="term" value="P:pseudouridine synthesis"/>
    <property type="evidence" value="ECO:0007669"/>
    <property type="project" value="InterPro"/>
</dbReference>
<proteinExistence type="predicted"/>
<dbReference type="PANTHER" id="PTHR21600">
    <property type="entry name" value="MITOCHONDRIAL RNA PSEUDOURIDINE SYNTHASE"/>
    <property type="match status" value="1"/>
</dbReference>
<dbReference type="InterPro" id="IPR050188">
    <property type="entry name" value="RluA_PseudoU_synthase"/>
</dbReference>
<dbReference type="Pfam" id="PF00849">
    <property type="entry name" value="PseudoU_synth_2"/>
    <property type="match status" value="1"/>
</dbReference>
<dbReference type="CDD" id="cd02869">
    <property type="entry name" value="PseudoU_synth_RluA_like"/>
    <property type="match status" value="1"/>
</dbReference>
<dbReference type="GO" id="GO:0006396">
    <property type="term" value="P:RNA processing"/>
    <property type="evidence" value="ECO:0007669"/>
    <property type="project" value="UniProtKB-ARBA"/>
</dbReference>
<evidence type="ECO:0000259" key="1">
    <source>
        <dbReference type="Pfam" id="PF00849"/>
    </source>
</evidence>
<dbReference type="Proteomes" id="UP000599024">
    <property type="component" value="Unassembled WGS sequence"/>
</dbReference>
<protein>
    <submittedName>
        <fullName evidence="2">RNA pseudouridine synthase</fullName>
    </submittedName>
</protein>
<dbReference type="Gene3D" id="3.30.2350.10">
    <property type="entry name" value="Pseudouridine synthase"/>
    <property type="match status" value="1"/>
</dbReference>
<gene>
    <name evidence="2" type="ORF">H8E79_08955</name>
</gene>
<dbReference type="GO" id="GO:0003723">
    <property type="term" value="F:RNA binding"/>
    <property type="evidence" value="ECO:0007669"/>
    <property type="project" value="InterPro"/>
</dbReference>
<dbReference type="GO" id="GO:0009982">
    <property type="term" value="F:pseudouridine synthase activity"/>
    <property type="evidence" value="ECO:0007669"/>
    <property type="project" value="InterPro"/>
</dbReference>
<evidence type="ECO:0000313" key="2">
    <source>
        <dbReference type="EMBL" id="MBC8209278.1"/>
    </source>
</evidence>